<proteinExistence type="predicted"/>
<dbReference type="RefSeq" id="WP_259315517.1">
    <property type="nucleotide sequence ID" value="NZ_CP087164.1"/>
</dbReference>
<dbReference type="Proteomes" id="UP001162834">
    <property type="component" value="Chromosome"/>
</dbReference>
<sequence>MTALDDALTEHEPAPARLRALLHAELELGVQELRRKRSGIPEPVTVAIGPGLLAVAPVPATLRADPQEVEERSWLLVAALVGSLVEAGGRGVQAGDHDGHLLLAAEAGDPELAALAFDEHVARVDRLRARAVVLPAGVLEAHEPLRPPVGEAHPLRIAEAIAALGANPADPLQVAEQEDAVLAALAGPAAAPRPHEDPDPDRRIARRIVQRLAGMGKWGGYHTEFSHLARGFHGNDKQLAEEIGERLIASGLLEEKLSVGQRHVFLNPRRARDVYALIEEGTLPAGLDLRR</sequence>
<reference evidence="1" key="1">
    <citation type="journal article" date="2022" name="Int. J. Syst. Evol. Microbiol.">
        <title>Pseudomonas aegrilactucae sp. nov. and Pseudomonas morbosilactucae sp. nov., pathogens causing bacterial rot of lettuce in Japan.</title>
        <authorList>
            <person name="Sawada H."/>
            <person name="Fujikawa T."/>
            <person name="Satou M."/>
        </authorList>
    </citation>
    <scope>NUCLEOTIDE SEQUENCE</scope>
    <source>
        <strain evidence="1">0166_1</strain>
    </source>
</reference>
<name>A0A9E7BZX9_9ACTN</name>
<protein>
    <submittedName>
        <fullName evidence="1">Uncharacterized protein</fullName>
    </submittedName>
</protein>
<dbReference type="EMBL" id="CP087164">
    <property type="protein sequence ID" value="UGS35835.1"/>
    <property type="molecule type" value="Genomic_DNA"/>
</dbReference>
<accession>A0A9E7BZX9</accession>
<keyword evidence="2" id="KW-1185">Reference proteome</keyword>
<dbReference type="AlphaFoldDB" id="A0A9E7BZX9"/>
<evidence type="ECO:0000313" key="2">
    <source>
        <dbReference type="Proteomes" id="UP001162834"/>
    </source>
</evidence>
<dbReference type="KEGG" id="sbae:DSM104329_02232"/>
<evidence type="ECO:0000313" key="1">
    <source>
        <dbReference type="EMBL" id="UGS35835.1"/>
    </source>
</evidence>
<organism evidence="1 2">
    <name type="scientific">Capillimicrobium parvum</name>
    <dbReference type="NCBI Taxonomy" id="2884022"/>
    <lineage>
        <taxon>Bacteria</taxon>
        <taxon>Bacillati</taxon>
        <taxon>Actinomycetota</taxon>
        <taxon>Thermoleophilia</taxon>
        <taxon>Solirubrobacterales</taxon>
        <taxon>Capillimicrobiaceae</taxon>
        <taxon>Capillimicrobium</taxon>
    </lineage>
</organism>
<gene>
    <name evidence="1" type="ORF">DSM104329_02232</name>
</gene>